<dbReference type="Proteomes" id="UP001230951">
    <property type="component" value="Unassembled WGS sequence"/>
</dbReference>
<evidence type="ECO:0000313" key="3">
    <source>
        <dbReference type="Proteomes" id="UP001230951"/>
    </source>
</evidence>
<dbReference type="EMBL" id="JAUSRG010000009">
    <property type="protein sequence ID" value="MDP9906143.1"/>
    <property type="molecule type" value="Genomic_DNA"/>
</dbReference>
<evidence type="ECO:0008006" key="5">
    <source>
        <dbReference type="Google" id="ProtNLM"/>
    </source>
</evidence>
<accession>A0AAW8DEE1</accession>
<keyword evidence="3" id="KW-1185">Reference proteome</keyword>
<dbReference type="AlphaFoldDB" id="A0AAW8DEE1"/>
<evidence type="ECO:0000313" key="2">
    <source>
        <dbReference type="EMBL" id="MDQ0181946.1"/>
    </source>
</evidence>
<gene>
    <name evidence="1" type="ORF">J2S90_003114</name>
    <name evidence="2" type="ORF">J2S93_003385</name>
</gene>
<sequence>MADKAARAAAAHGSSASLPLTELPVRGRVDCTGFIESVTYQPANEQAHFSAIVVDRIAHRGDTGPLTRLRVIWLGRRKVPGIEPGTVLRLEGMVTPKDGMPTMFNPRYEILSRQEHQ</sequence>
<dbReference type="RefSeq" id="WP_059389104.1">
    <property type="nucleotide sequence ID" value="NZ_JAUSRG010000009.1"/>
</dbReference>
<protein>
    <recommendedName>
        <fullName evidence="5">DNA-binding protein</fullName>
    </recommendedName>
</protein>
<dbReference type="EMBL" id="JAUSTF010000008">
    <property type="protein sequence ID" value="MDQ0181946.1"/>
    <property type="molecule type" value="Genomic_DNA"/>
</dbReference>
<comment type="caution">
    <text evidence="1">The sequence shown here is derived from an EMBL/GenBank/DDBJ whole genome shotgun (WGS) entry which is preliminary data.</text>
</comment>
<organism evidence="1 4">
    <name type="scientific">Arthrobacter bambusae</name>
    <dbReference type="NCBI Taxonomy" id="1338426"/>
    <lineage>
        <taxon>Bacteria</taxon>
        <taxon>Bacillati</taxon>
        <taxon>Actinomycetota</taxon>
        <taxon>Actinomycetes</taxon>
        <taxon>Micrococcales</taxon>
        <taxon>Micrococcaceae</taxon>
        <taxon>Arthrobacter</taxon>
    </lineage>
</organism>
<reference evidence="1 3" key="1">
    <citation type="submission" date="2023-07" db="EMBL/GenBank/DDBJ databases">
        <title>Sorghum-associated microbial communities from plants grown in Nebraska, USA.</title>
        <authorList>
            <person name="Schachtman D."/>
        </authorList>
    </citation>
    <scope>NUCLEOTIDE SEQUENCE</scope>
    <source>
        <strain evidence="1">DS1006</strain>
        <strain evidence="2 3">DS1016</strain>
    </source>
</reference>
<evidence type="ECO:0000313" key="4">
    <source>
        <dbReference type="Proteomes" id="UP001242995"/>
    </source>
</evidence>
<proteinExistence type="predicted"/>
<dbReference type="Proteomes" id="UP001242995">
    <property type="component" value="Unassembled WGS sequence"/>
</dbReference>
<evidence type="ECO:0000313" key="1">
    <source>
        <dbReference type="EMBL" id="MDP9906143.1"/>
    </source>
</evidence>
<name>A0AAW8DEE1_9MICC</name>